<evidence type="ECO:0008006" key="3">
    <source>
        <dbReference type="Google" id="ProtNLM"/>
    </source>
</evidence>
<sequence length="105" mass="12325">MKKTYFISIDAGRIDKAKLDKNHTYFEVKVEENELYDLEFLLREVLSIDKDAKPVFSQPLSENDVDNERNDFQTKIEKLYRKIYEVGTEQTKSDISSLGILESQK</sequence>
<dbReference type="EMBL" id="JASTZU010000024">
    <property type="protein sequence ID" value="MDL4840192.1"/>
    <property type="molecule type" value="Genomic_DNA"/>
</dbReference>
<name>A0ABT7L2V6_9BACI</name>
<protein>
    <recommendedName>
        <fullName evidence="3">Hydrolase</fullName>
    </recommendedName>
</protein>
<keyword evidence="2" id="KW-1185">Reference proteome</keyword>
<organism evidence="1 2">
    <name type="scientific">Aquibacillus rhizosphaerae</name>
    <dbReference type="NCBI Taxonomy" id="3051431"/>
    <lineage>
        <taxon>Bacteria</taxon>
        <taxon>Bacillati</taxon>
        <taxon>Bacillota</taxon>
        <taxon>Bacilli</taxon>
        <taxon>Bacillales</taxon>
        <taxon>Bacillaceae</taxon>
        <taxon>Aquibacillus</taxon>
    </lineage>
</organism>
<dbReference type="RefSeq" id="WP_285931198.1">
    <property type="nucleotide sequence ID" value="NZ_JASTZU010000024.1"/>
</dbReference>
<accession>A0ABT7L2V6</accession>
<comment type="caution">
    <text evidence="1">The sequence shown here is derived from an EMBL/GenBank/DDBJ whole genome shotgun (WGS) entry which is preliminary data.</text>
</comment>
<dbReference type="Proteomes" id="UP001235343">
    <property type="component" value="Unassembled WGS sequence"/>
</dbReference>
<evidence type="ECO:0000313" key="2">
    <source>
        <dbReference type="Proteomes" id="UP001235343"/>
    </source>
</evidence>
<evidence type="ECO:0000313" key="1">
    <source>
        <dbReference type="EMBL" id="MDL4840192.1"/>
    </source>
</evidence>
<gene>
    <name evidence="1" type="ORF">QQS35_06930</name>
</gene>
<proteinExistence type="predicted"/>
<reference evidence="1 2" key="1">
    <citation type="submission" date="2023-06" db="EMBL/GenBank/DDBJ databases">
        <title>Aquibacillus rhizosphaerae LR5S19.</title>
        <authorList>
            <person name="Sun J.-Q."/>
        </authorList>
    </citation>
    <scope>NUCLEOTIDE SEQUENCE [LARGE SCALE GENOMIC DNA]</scope>
    <source>
        <strain evidence="1 2">LR5S19</strain>
    </source>
</reference>